<dbReference type="RefSeq" id="WP_185178711.1">
    <property type="nucleotide sequence ID" value="NZ_CBCSEP010000013.1"/>
</dbReference>
<organism evidence="1 2">
    <name type="scientific">Cohnella lubricantis</name>
    <dbReference type="NCBI Taxonomy" id="2163172"/>
    <lineage>
        <taxon>Bacteria</taxon>
        <taxon>Bacillati</taxon>
        <taxon>Bacillota</taxon>
        <taxon>Bacilli</taxon>
        <taxon>Bacillales</taxon>
        <taxon>Paenibacillaceae</taxon>
        <taxon>Cohnella</taxon>
    </lineage>
</organism>
<proteinExistence type="predicted"/>
<gene>
    <name evidence="1" type="ORF">H4Q31_08850</name>
</gene>
<name>A0A841TDW7_9BACL</name>
<reference evidence="1 2" key="1">
    <citation type="submission" date="2020-08" db="EMBL/GenBank/DDBJ databases">
        <title>Cohnella phylogeny.</title>
        <authorList>
            <person name="Dunlap C."/>
        </authorList>
    </citation>
    <scope>NUCLEOTIDE SEQUENCE [LARGE SCALE GENOMIC DNA]</scope>
    <source>
        <strain evidence="1 2">DSM 103658</strain>
    </source>
</reference>
<evidence type="ECO:0000313" key="1">
    <source>
        <dbReference type="EMBL" id="MBB6677430.1"/>
    </source>
</evidence>
<sequence>MDDPVFNNARAKALQARDLYNTGAISFKEAEDMMQEFRILFNQYAAEKAEKFGVRPQKFSVKMFIKYGR</sequence>
<protein>
    <submittedName>
        <fullName evidence="1">Uncharacterized protein</fullName>
    </submittedName>
</protein>
<evidence type="ECO:0000313" key="2">
    <source>
        <dbReference type="Proteomes" id="UP000574133"/>
    </source>
</evidence>
<dbReference type="EMBL" id="JACJVN010000032">
    <property type="protein sequence ID" value="MBB6677430.1"/>
    <property type="molecule type" value="Genomic_DNA"/>
</dbReference>
<dbReference type="AlphaFoldDB" id="A0A841TDW7"/>
<keyword evidence="2" id="KW-1185">Reference proteome</keyword>
<dbReference type="Proteomes" id="UP000574133">
    <property type="component" value="Unassembled WGS sequence"/>
</dbReference>
<comment type="caution">
    <text evidence="1">The sequence shown here is derived from an EMBL/GenBank/DDBJ whole genome shotgun (WGS) entry which is preliminary data.</text>
</comment>
<accession>A0A841TDW7</accession>